<protein>
    <submittedName>
        <fullName evidence="2">Uncharacterized protein</fullName>
    </submittedName>
</protein>
<dbReference type="EMBL" id="MN738829">
    <property type="protein sequence ID" value="QHT38276.1"/>
    <property type="molecule type" value="Genomic_DNA"/>
</dbReference>
<evidence type="ECO:0000256" key="1">
    <source>
        <dbReference type="SAM" id="Coils"/>
    </source>
</evidence>
<organism evidence="2">
    <name type="scientific">viral metagenome</name>
    <dbReference type="NCBI Taxonomy" id="1070528"/>
    <lineage>
        <taxon>unclassified sequences</taxon>
        <taxon>metagenomes</taxon>
        <taxon>organismal metagenomes</taxon>
    </lineage>
</organism>
<sequence length="175" mass="20328">MSVISRCSTTTIDTGRLTALNSISSRLRDNTSAKLETEEERFSRKLKQMSILEREMEVCKGKLKETRNQHEKLEAWIKSKMHKKAITDGTNKVEVMGDNKVYTFERKKEYKNKAPGKKDIKRLIQAFFDETDLAEFMAYSSRVKAATIFDRIYTVGTSERSSFRKRSVIRTPRSK</sequence>
<proteinExistence type="predicted"/>
<feature type="coiled-coil region" evidence="1">
    <location>
        <begin position="35"/>
        <end position="69"/>
    </location>
</feature>
<evidence type="ECO:0000313" key="2">
    <source>
        <dbReference type="EMBL" id="QHT38276.1"/>
    </source>
</evidence>
<name>A0A6C0F8V7_9ZZZZ</name>
<accession>A0A6C0F8V7</accession>
<reference evidence="2" key="1">
    <citation type="journal article" date="2020" name="Nature">
        <title>Giant virus diversity and host interactions through global metagenomics.</title>
        <authorList>
            <person name="Schulz F."/>
            <person name="Roux S."/>
            <person name="Paez-Espino D."/>
            <person name="Jungbluth S."/>
            <person name="Walsh D.A."/>
            <person name="Denef V.J."/>
            <person name="McMahon K.D."/>
            <person name="Konstantinidis K.T."/>
            <person name="Eloe-Fadrosh E.A."/>
            <person name="Kyrpides N.C."/>
            <person name="Woyke T."/>
        </authorList>
    </citation>
    <scope>NUCLEOTIDE SEQUENCE</scope>
    <source>
        <strain evidence="2">GVMAG-S-ERX556101-89</strain>
    </source>
</reference>
<keyword evidence="1" id="KW-0175">Coiled coil</keyword>
<dbReference type="AlphaFoldDB" id="A0A6C0F8V7"/>